<dbReference type="Proteomes" id="UP000682892">
    <property type="component" value="Unassembled WGS sequence"/>
</dbReference>
<dbReference type="OMA" id="SSHEPRN"/>
<sequence>MQFDAQQDSAAAPNWLNDRFLQEVIRKAKNDGTITLYHSCKVRPGGRDGVQHASNLFRTTVHYRSKREPREQAIDLIMKIDRGMRSDAQFATEIRMYKEVLPAMEQVLKDVGETMDVPKYFFSTSDPRNLIVMEDLFPSGWIQKRELDSFDDAKLCIEAISKFHATSYALNKKSKQVSSILRGNVDIHKMVSTIDSLIESLCTRRGCSQIGSKLRSLKPQFQDKLKQIFSPANHDHFVSILNHGDIAVSNLWYRSHPDSKVAMIDFQNCHWGTPAIDLLSLLDLILDRKLRRSQSDRLIREYHRTLTSALARLGYRGAPFSLQELVKELRSCVVLELLHLAMRNQQRGDRHVDENRVDREADDELQQDLSELMRRGILD</sequence>
<dbReference type="AlphaFoldDB" id="Q16GH9"/>
<dbReference type="PhylomeDB" id="Q16GH9"/>
<dbReference type="InterPro" id="IPR015897">
    <property type="entry name" value="CHK_kinase-like"/>
</dbReference>
<reference evidence="2" key="2">
    <citation type="journal article" date="2007" name="Science">
        <title>Genome sequence of Aedes aegypti, a major arbovirus vector.</title>
        <authorList>
            <person name="Nene V."/>
            <person name="Wortman J.R."/>
            <person name="Lawson D."/>
            <person name="Haas B."/>
            <person name="Kodira C."/>
            <person name="Tu Z.J."/>
            <person name="Loftus B."/>
            <person name="Xi Z."/>
            <person name="Megy K."/>
            <person name="Grabherr M."/>
            <person name="Ren Q."/>
            <person name="Zdobnov E.M."/>
            <person name="Lobo N.F."/>
            <person name="Campbell K.S."/>
            <person name="Brown S.E."/>
            <person name="Bonaldo M.F."/>
            <person name="Zhu J."/>
            <person name="Sinkins S.P."/>
            <person name="Hogenkamp D.G."/>
            <person name="Amedeo P."/>
            <person name="Arensburger P."/>
            <person name="Atkinson P.W."/>
            <person name="Bidwell S."/>
            <person name="Biedler J."/>
            <person name="Birney E."/>
            <person name="Bruggner R.V."/>
            <person name="Costas J."/>
            <person name="Coy M.R."/>
            <person name="Crabtree J."/>
            <person name="Crawford M."/>
            <person name="Debruyn B."/>
            <person name="Decaprio D."/>
            <person name="Eiglmeier K."/>
            <person name="Eisenstadt E."/>
            <person name="El-Dorry H."/>
            <person name="Gelbart W.M."/>
            <person name="Gomes S.L."/>
            <person name="Hammond M."/>
            <person name="Hannick L.I."/>
            <person name="Hogan J.R."/>
            <person name="Holmes M.H."/>
            <person name="Jaffe D."/>
            <person name="Johnston J.S."/>
            <person name="Kennedy R.C."/>
            <person name="Koo H."/>
            <person name="Kravitz S."/>
            <person name="Kriventseva E.V."/>
            <person name="Kulp D."/>
            <person name="Labutti K."/>
            <person name="Lee E."/>
            <person name="Li S."/>
            <person name="Lovin D.D."/>
            <person name="Mao C."/>
            <person name="Mauceli E."/>
            <person name="Menck C.F."/>
            <person name="Miller J.R."/>
            <person name="Montgomery P."/>
            <person name="Mori A."/>
            <person name="Nascimento A.L."/>
            <person name="Naveira H.F."/>
            <person name="Nusbaum C."/>
            <person name="O'leary S."/>
            <person name="Orvis J."/>
            <person name="Pertea M."/>
            <person name="Quesneville H."/>
            <person name="Reidenbach K.R."/>
            <person name="Rogers Y.H."/>
            <person name="Roth C.W."/>
            <person name="Schneider J.R."/>
            <person name="Schatz M."/>
            <person name="Shumway M."/>
            <person name="Stanke M."/>
            <person name="Stinson E.O."/>
            <person name="Tubio J.M."/>
            <person name="Vanzee J.P."/>
            <person name="Verjovski-Almeida S."/>
            <person name="Werner D."/>
            <person name="White O."/>
            <person name="Wyder S."/>
            <person name="Zeng Q."/>
            <person name="Zhao Q."/>
            <person name="Zhao Y."/>
            <person name="Hill C.A."/>
            <person name="Raikhel A.S."/>
            <person name="Soares M.B."/>
            <person name="Knudson D.L."/>
            <person name="Lee N.H."/>
            <person name="Galagan J."/>
            <person name="Salzberg S.L."/>
            <person name="Paulsen I.T."/>
            <person name="Dimopoulos G."/>
            <person name="Collins F.H."/>
            <person name="Birren B."/>
            <person name="Fraser-Liggett C.M."/>
            <person name="Severson D.W."/>
        </authorList>
    </citation>
    <scope>NUCLEOTIDE SEQUENCE [LARGE SCALE GENOMIC DNA]</scope>
    <source>
        <strain evidence="2">Liverpool</strain>
    </source>
</reference>
<dbReference type="EMBL" id="CH478276">
    <property type="protein sequence ID" value="EAT33347.1"/>
    <property type="molecule type" value="Genomic_DNA"/>
</dbReference>
<dbReference type="KEGG" id="aag:5564274"/>
<dbReference type="eggNOG" id="ENOG502RZD1">
    <property type="taxonomic scope" value="Eukaryota"/>
</dbReference>
<dbReference type="Gene3D" id="3.90.1200.10">
    <property type="match status" value="1"/>
</dbReference>
<accession>Q16GH9</accession>
<protein>
    <submittedName>
        <fullName evidence="2">AAEL014372-PA</fullName>
    </submittedName>
</protein>
<name>Q16GH9_AEDAE</name>
<evidence type="ECO:0000313" key="3">
    <source>
        <dbReference type="Proteomes" id="UP000682892"/>
    </source>
</evidence>
<dbReference type="SUPFAM" id="SSF56112">
    <property type="entry name" value="Protein kinase-like (PK-like)"/>
    <property type="match status" value="1"/>
</dbReference>
<gene>
    <name evidence="2" type="ORF">AaeL_AAEL014372</name>
</gene>
<reference evidence="2" key="1">
    <citation type="submission" date="2005-10" db="EMBL/GenBank/DDBJ databases">
        <authorList>
            <person name="Loftus B.J."/>
            <person name="Nene V.M."/>
            <person name="Hannick L.I."/>
            <person name="Bidwell S."/>
            <person name="Haas B."/>
            <person name="Amedeo P."/>
            <person name="Orvis J."/>
            <person name="Wortman J.R."/>
            <person name="White O.R."/>
            <person name="Salzberg S."/>
            <person name="Shumway M."/>
            <person name="Koo H."/>
            <person name="Zhao Y."/>
            <person name="Holmes M."/>
            <person name="Miller J."/>
            <person name="Schatz M."/>
            <person name="Pop M."/>
            <person name="Pai G."/>
            <person name="Utterback T."/>
            <person name="Rogers Y.-H."/>
            <person name="Kravitz S."/>
            <person name="Fraser C.M."/>
        </authorList>
    </citation>
    <scope>NUCLEOTIDE SEQUENCE</scope>
    <source>
        <strain evidence="2">Liverpool</strain>
    </source>
</reference>
<dbReference type="HOGENOM" id="CLU_010718_0_1_1"/>
<dbReference type="InterPro" id="IPR004119">
    <property type="entry name" value="EcKL"/>
</dbReference>
<dbReference type="Pfam" id="PF02958">
    <property type="entry name" value="EcKL"/>
    <property type="match status" value="1"/>
</dbReference>
<dbReference type="PaxDb" id="7159-AAEL014372-PA"/>
<dbReference type="SMART" id="SM00587">
    <property type="entry name" value="CHK"/>
    <property type="match status" value="1"/>
</dbReference>
<dbReference type="InterPro" id="IPR011009">
    <property type="entry name" value="Kinase-like_dom_sf"/>
</dbReference>
<evidence type="ECO:0000259" key="1">
    <source>
        <dbReference type="SMART" id="SM00587"/>
    </source>
</evidence>
<organism evidence="2 3">
    <name type="scientific">Aedes aegypti</name>
    <name type="common">Yellowfever mosquito</name>
    <name type="synonym">Culex aegypti</name>
    <dbReference type="NCBI Taxonomy" id="7159"/>
    <lineage>
        <taxon>Eukaryota</taxon>
        <taxon>Metazoa</taxon>
        <taxon>Ecdysozoa</taxon>
        <taxon>Arthropoda</taxon>
        <taxon>Hexapoda</taxon>
        <taxon>Insecta</taxon>
        <taxon>Pterygota</taxon>
        <taxon>Neoptera</taxon>
        <taxon>Endopterygota</taxon>
        <taxon>Diptera</taxon>
        <taxon>Nematocera</taxon>
        <taxon>Culicoidea</taxon>
        <taxon>Culicidae</taxon>
        <taxon>Culicinae</taxon>
        <taxon>Aedini</taxon>
        <taxon>Aedes</taxon>
        <taxon>Stegomyia</taxon>
    </lineage>
</organism>
<dbReference type="OrthoDB" id="8250698at2759"/>
<dbReference type="PANTHER" id="PTHR11012">
    <property type="entry name" value="PROTEIN KINASE-LIKE DOMAIN-CONTAINING"/>
    <property type="match status" value="1"/>
</dbReference>
<dbReference type="PANTHER" id="PTHR11012:SF12">
    <property type="entry name" value="CHK KINASE-LIKE DOMAIN-CONTAINING PROTEIN-RELATED"/>
    <property type="match status" value="1"/>
</dbReference>
<proteinExistence type="predicted"/>
<reference evidence="2" key="3">
    <citation type="submission" date="2012-09" db="EMBL/GenBank/DDBJ databases">
        <authorList>
            <consortium name="VectorBase"/>
        </authorList>
    </citation>
    <scope>NUCLEOTIDE SEQUENCE</scope>
    <source>
        <strain evidence="2">Liverpool</strain>
    </source>
</reference>
<evidence type="ECO:0000313" key="2">
    <source>
        <dbReference type="EMBL" id="EAT33347.1"/>
    </source>
</evidence>
<dbReference type="VEuPathDB" id="VectorBase:AAEL014372"/>
<feature type="domain" description="CHK kinase-like" evidence="1">
    <location>
        <begin position="131"/>
        <end position="312"/>
    </location>
</feature>